<evidence type="ECO:0000259" key="9">
    <source>
        <dbReference type="PROSITE" id="PS50089"/>
    </source>
</evidence>
<dbReference type="InterPro" id="IPR059033">
    <property type="entry name" value="C144_05_dom"/>
</dbReference>
<feature type="domain" description="Helicase C-terminal" evidence="11">
    <location>
        <begin position="1215"/>
        <end position="1372"/>
    </location>
</feature>
<dbReference type="InterPro" id="IPR017907">
    <property type="entry name" value="Znf_RING_CS"/>
</dbReference>
<dbReference type="InterPro" id="IPR052583">
    <property type="entry name" value="ATP-helicase/E3_Ub-Ligase"/>
</dbReference>
<feature type="domain" description="Helicase ATP-binding" evidence="10">
    <location>
        <begin position="317"/>
        <end position="515"/>
    </location>
</feature>
<dbReference type="InterPro" id="IPR049730">
    <property type="entry name" value="SNF2/RAD54-like_C"/>
</dbReference>
<dbReference type="SMART" id="SM00490">
    <property type="entry name" value="HELICc"/>
    <property type="match status" value="1"/>
</dbReference>
<keyword evidence="2" id="KW-0547">Nucleotide-binding</keyword>
<dbReference type="InterPro" id="IPR013083">
    <property type="entry name" value="Znf_RING/FYVE/PHD"/>
</dbReference>
<evidence type="ECO:0000256" key="8">
    <source>
        <dbReference type="SAM" id="MobiDB-lite"/>
    </source>
</evidence>
<dbReference type="SMART" id="SM00184">
    <property type="entry name" value="RING"/>
    <property type="match status" value="1"/>
</dbReference>
<protein>
    <submittedName>
        <fullName evidence="12">Uncharacterized protein</fullName>
    </submittedName>
</protein>
<dbReference type="Pfam" id="PF00176">
    <property type="entry name" value="SNF2-rel_dom"/>
    <property type="match status" value="1"/>
</dbReference>
<evidence type="ECO:0000313" key="13">
    <source>
        <dbReference type="Proteomes" id="UP001590950"/>
    </source>
</evidence>
<proteinExistence type="predicted"/>
<organism evidence="12 13">
    <name type="scientific">Stereocaulon virgatum</name>
    <dbReference type="NCBI Taxonomy" id="373712"/>
    <lineage>
        <taxon>Eukaryota</taxon>
        <taxon>Fungi</taxon>
        <taxon>Dikarya</taxon>
        <taxon>Ascomycota</taxon>
        <taxon>Pezizomycotina</taxon>
        <taxon>Lecanoromycetes</taxon>
        <taxon>OSLEUM clade</taxon>
        <taxon>Lecanoromycetidae</taxon>
        <taxon>Lecanorales</taxon>
        <taxon>Lecanorineae</taxon>
        <taxon>Stereocaulaceae</taxon>
        <taxon>Stereocaulon</taxon>
    </lineage>
</organism>
<dbReference type="SUPFAM" id="SSF57850">
    <property type="entry name" value="RING/U-box"/>
    <property type="match status" value="1"/>
</dbReference>
<dbReference type="Pfam" id="PF26021">
    <property type="entry name" value="Ferritin_C144_05"/>
    <property type="match status" value="1"/>
</dbReference>
<dbReference type="Gene3D" id="3.40.50.300">
    <property type="entry name" value="P-loop containing nucleotide triphosphate hydrolases"/>
    <property type="match status" value="1"/>
</dbReference>
<comment type="caution">
    <text evidence="12">The sequence shown here is derived from an EMBL/GenBank/DDBJ whole genome shotgun (WGS) entry which is preliminary data.</text>
</comment>
<evidence type="ECO:0000256" key="5">
    <source>
        <dbReference type="ARBA" id="ARBA00022833"/>
    </source>
</evidence>
<dbReference type="InterPro" id="IPR038718">
    <property type="entry name" value="SNF2-like_sf"/>
</dbReference>
<name>A0ABR4AKH4_9LECA</name>
<dbReference type="Gene3D" id="3.40.50.10810">
    <property type="entry name" value="Tandem AAA-ATPase domain"/>
    <property type="match status" value="1"/>
</dbReference>
<dbReference type="Pfam" id="PF00097">
    <property type="entry name" value="zf-C3HC4"/>
    <property type="match status" value="1"/>
</dbReference>
<keyword evidence="1" id="KW-0479">Metal-binding</keyword>
<dbReference type="PROSITE" id="PS51194">
    <property type="entry name" value="HELICASE_CTER"/>
    <property type="match status" value="1"/>
</dbReference>
<dbReference type="EMBL" id="JBEFKJ010000004">
    <property type="protein sequence ID" value="KAL2046001.1"/>
    <property type="molecule type" value="Genomic_DNA"/>
</dbReference>
<evidence type="ECO:0000256" key="1">
    <source>
        <dbReference type="ARBA" id="ARBA00022723"/>
    </source>
</evidence>
<dbReference type="Gene3D" id="3.30.40.10">
    <property type="entry name" value="Zinc/RING finger domain, C3HC4 (zinc finger)"/>
    <property type="match status" value="1"/>
</dbReference>
<dbReference type="InterPro" id="IPR018957">
    <property type="entry name" value="Znf_C3HC4_RING-type"/>
</dbReference>
<dbReference type="InterPro" id="IPR027417">
    <property type="entry name" value="P-loop_NTPase"/>
</dbReference>
<gene>
    <name evidence="12" type="ORF">N7G274_001448</name>
</gene>
<keyword evidence="6" id="KW-0067">ATP-binding</keyword>
<dbReference type="InterPro" id="IPR001650">
    <property type="entry name" value="Helicase_C-like"/>
</dbReference>
<dbReference type="SMART" id="SM00487">
    <property type="entry name" value="DEXDc"/>
    <property type="match status" value="1"/>
</dbReference>
<evidence type="ECO:0000259" key="11">
    <source>
        <dbReference type="PROSITE" id="PS51194"/>
    </source>
</evidence>
<evidence type="ECO:0000259" key="10">
    <source>
        <dbReference type="PROSITE" id="PS51192"/>
    </source>
</evidence>
<evidence type="ECO:0000256" key="6">
    <source>
        <dbReference type="ARBA" id="ARBA00022840"/>
    </source>
</evidence>
<dbReference type="Pfam" id="PF00271">
    <property type="entry name" value="Helicase_C"/>
    <property type="match status" value="1"/>
</dbReference>
<dbReference type="PANTHER" id="PTHR45865:SF1">
    <property type="entry name" value="E3 UBIQUITIN-PROTEIN LIGASE SHPRH"/>
    <property type="match status" value="1"/>
</dbReference>
<dbReference type="InterPro" id="IPR000330">
    <property type="entry name" value="SNF2_N"/>
</dbReference>
<keyword evidence="4" id="KW-0378">Hydrolase</keyword>
<dbReference type="InterPro" id="IPR014001">
    <property type="entry name" value="Helicase_ATP-bd"/>
</dbReference>
<dbReference type="SUPFAM" id="SSF52540">
    <property type="entry name" value="P-loop containing nucleoside triphosphate hydrolases"/>
    <property type="match status" value="2"/>
</dbReference>
<evidence type="ECO:0000256" key="7">
    <source>
        <dbReference type="PROSITE-ProRule" id="PRU00175"/>
    </source>
</evidence>
<sequence length="1449" mass="164832">MHRSSIQLHFHKQAPESLVAFLDGQTPPSITYPDADQAPPKKRRKVTSSNTAIAPLPSAASDEYLTLARIDLSIAFQKTSDESYRSPSLDGRKGQQAEDRVQQHHVLLEEFSQIIEGEYQCRLVTISGEKLLDDVVHAEIPPQTLEVLRKAIYHPIRRLQKDLLKSTFTISKALGFDCEPYIPMIDLCVRILVPDARNMAGSIGISRDDLLNICTPESTSDVSDFWSPREFYDNVHVPSKAGVALTGVKELHCKLYSFQERAIKWLLWRERAQNIQQPPELLTELPHGFMSTSDADGRRCFISQFLGIATTDEQVPMRVGSGPRGGILAEEMGLGKTVEMMALILLHKQVSSTKRTLSPDDLPHSSATLIITPPAILKQWKTELETLAPSLSVFVYHGLRVEAARQDYDELITRCMQHDVVLTTYNVLGREVHYAESAERNLRHKKRYAKRLSPLTQMVWWRVILDEAQMVESGVSNAAKVAKLVPRQIAWCVSGTPVKKDARDLLGLLDFLRYQPYCNFSTKTWDRLVTHHKDVFKQVFRTLALRHTKEQIKDDLQLPPQKRVVITVPFTQIEEQHYMTMFKQMSEDCGLNLDGTPATEDWDPESSVMIEKMRSWLTRLRQTCLHPEVGGKNRKALGGKGPLRTVGEVLEVMIEQNDTATRTEERALLLSKVRRGQILEHAKHSQDALDIWLQTLEEARGIVQECRDQLHAEAAKLGLTERPVVMGESVETEAAAAAATQTGPHRHRLRAAIEIEHMCTFFVANAYFQIKTDEALTKPESVDFYELERKEESTYEQAKLLRRELLWEARNKADTLMTIINEKATHHSFVSIPEISPVKEKGGIESRSHVDRLDQLIVVMQNQATKLEEWREKTIELLLLPLVDEEETDLQGDEYETSTKQQDEVYVYVDAFRALTADRHDIVTGQENELVKHEMLVAFRQAKAGGGHSPELLMQLLSVRSKLKPPKDLGSVRGMTTQLRELKTALRGSTERGNSRAAPELIIVSSALHKLHQISTEQTKAVTGLDREIELFKDTMNLRLEYYRQLQAISDTVAPYEEELTEEARNVILPEKEALERRMEGRIATLKSKARYLMHLRNEATNVETQKMCIICQQPFEVGVLTSCGHSYCVECLRLWWNTHRNCPTCKKHLSKNDFHQITYKPQELTMEEEEPEEKEIDVTNGAESLAIYSGVRDTILNQIKIIDLEGSFGTKIDTLARHILWIRDYDPGAKSVVFSQYRDFLDVLGKAFRQFKIGFTIFDQKDGIQKFKHDPSKECFFLHARAHSSGLNLVNATHVFLCEPLINTAIELQAIARVHRIGQHQPTTVWMYLVEDTVEKSIYDISVTRRLAHMGRTAAKDVTNDDVYLESKIEAANTLELEQRPLDKLLDKDKKSGEMVGKDDLWNCLFRHRLGQTGRVSKAAEREVARYLGADAAEARLGLGQKVTNGVR</sequence>
<dbReference type="PROSITE" id="PS50089">
    <property type="entry name" value="ZF_RING_2"/>
    <property type="match status" value="1"/>
</dbReference>
<evidence type="ECO:0000256" key="4">
    <source>
        <dbReference type="ARBA" id="ARBA00022801"/>
    </source>
</evidence>
<keyword evidence="5" id="KW-0862">Zinc</keyword>
<evidence type="ECO:0000313" key="12">
    <source>
        <dbReference type="EMBL" id="KAL2046001.1"/>
    </source>
</evidence>
<dbReference type="Proteomes" id="UP001590950">
    <property type="component" value="Unassembled WGS sequence"/>
</dbReference>
<dbReference type="PROSITE" id="PS51192">
    <property type="entry name" value="HELICASE_ATP_BIND_1"/>
    <property type="match status" value="1"/>
</dbReference>
<evidence type="ECO:0000256" key="3">
    <source>
        <dbReference type="ARBA" id="ARBA00022771"/>
    </source>
</evidence>
<feature type="domain" description="RING-type" evidence="9">
    <location>
        <begin position="1109"/>
        <end position="1147"/>
    </location>
</feature>
<dbReference type="PANTHER" id="PTHR45865">
    <property type="entry name" value="E3 UBIQUITIN-PROTEIN LIGASE SHPRH FAMILY MEMBER"/>
    <property type="match status" value="1"/>
</dbReference>
<dbReference type="PROSITE" id="PS00518">
    <property type="entry name" value="ZF_RING_1"/>
    <property type="match status" value="1"/>
</dbReference>
<keyword evidence="3 7" id="KW-0863">Zinc-finger</keyword>
<evidence type="ECO:0000256" key="2">
    <source>
        <dbReference type="ARBA" id="ARBA00022741"/>
    </source>
</evidence>
<keyword evidence="13" id="KW-1185">Reference proteome</keyword>
<reference evidence="12 13" key="1">
    <citation type="submission" date="2024-09" db="EMBL/GenBank/DDBJ databases">
        <title>Rethinking Asexuality: The Enigmatic Case of Functional Sexual Genes in Lepraria (Stereocaulaceae).</title>
        <authorList>
            <person name="Doellman M."/>
            <person name="Sun Y."/>
            <person name="Barcenas-Pena A."/>
            <person name="Lumbsch H.T."/>
            <person name="Grewe F."/>
        </authorList>
    </citation>
    <scope>NUCLEOTIDE SEQUENCE [LARGE SCALE GENOMIC DNA]</scope>
    <source>
        <strain evidence="12 13">Mercado 3170</strain>
    </source>
</reference>
<accession>A0ABR4AKH4</accession>
<feature type="region of interest" description="Disordered" evidence="8">
    <location>
        <begin position="24"/>
        <end position="50"/>
    </location>
</feature>
<dbReference type="InterPro" id="IPR001841">
    <property type="entry name" value="Znf_RING"/>
</dbReference>
<dbReference type="CDD" id="cd18793">
    <property type="entry name" value="SF2_C_SNF"/>
    <property type="match status" value="1"/>
</dbReference>